<dbReference type="Proteomes" id="UP000199474">
    <property type="component" value="Unassembled WGS sequence"/>
</dbReference>
<comment type="catalytic activity">
    <reaction evidence="6">
        <text>citrate = D-threo-isocitrate</text>
        <dbReference type="Rhea" id="RHEA:10336"/>
        <dbReference type="ChEBI" id="CHEBI:15562"/>
        <dbReference type="ChEBI" id="CHEBI:16947"/>
        <dbReference type="EC" id="4.2.1.3"/>
    </reaction>
</comment>
<dbReference type="GO" id="GO:0046872">
    <property type="term" value="F:metal ion binding"/>
    <property type="evidence" value="ECO:0007669"/>
    <property type="project" value="UniProtKB-KW"/>
</dbReference>
<dbReference type="PANTHER" id="PTHR43160">
    <property type="entry name" value="ACONITATE HYDRATASE B"/>
    <property type="match status" value="1"/>
</dbReference>
<accession>A0A1I1SHX7</accession>
<dbReference type="PRINTS" id="PR00415">
    <property type="entry name" value="ACONITASE"/>
</dbReference>
<dbReference type="UniPathway" id="UPA00223"/>
<protein>
    <recommendedName>
        <fullName evidence="2">aconitate hydratase</fullName>
        <ecNumber evidence="2">4.2.1.3</ecNumber>
    </recommendedName>
</protein>
<dbReference type="InterPro" id="IPR001030">
    <property type="entry name" value="Acoase/IPM_deHydtase_lsu_aba"/>
</dbReference>
<evidence type="ECO:0000256" key="4">
    <source>
        <dbReference type="ARBA" id="ARBA00023004"/>
    </source>
</evidence>
<dbReference type="Pfam" id="PF00694">
    <property type="entry name" value="Aconitase_C"/>
    <property type="match status" value="1"/>
</dbReference>
<sequence>MALNVTQKLIKEHLVSGEMEPGKEIGLSIDQTLTQDATGTMVMLELEAMGLDYAKTEVSAQYVDHNLIQEDNKNPDDHLFLESAAHRFGLYYSRPGNGVSHPVHMQRLAVPGKTLLGSDSHTCANGCMGMLAMGAGGIDVAMAITGEPIYINMPEVMGVKLTGELPDWVSAKDVILEMLKRHGVKGGVGKIIEYYGPGLDDLTAMDRHVIANMGAELGATATVFPSDNEVKQFLKQQNREDDWVEITADNDAVYDLHEEINLSELEPLVAKPSSPGNVVPARELAGTPIYQSYIGSSANPGYRDFAVAAEIVKDRTTANGVSFDINPTSRQMLTNLVKEMHIASLLQSGARLHQAGCNGCIGMGQAPATGRNSLRTTPRNFPGRSGTKEDSVYLSSPETAAASALKGEIVDPRTMDFPYPKVTGPTQPNVDDQLLEEPLPPEEAQKQELVKGPNIASIPAMDALPDELNVPVLLKVGDNISTDEILAGGARVLPYRSNLPEISKFTYEDVDPTYVDRANVSKEKSGHAIVGGYNYGQGSSREHAALAPRYLGLRVVLVKDFARIHWQNLVNFGVLPLKFVNEEDYEKLDKENELQFDDLRSQVKNNDTIKVTLSGSGEEITAEHNLSDRQRDIIISGGLINWIKERQEKEKA</sequence>
<dbReference type="InterPro" id="IPR050926">
    <property type="entry name" value="Aconitase/IPM_isomerase"/>
</dbReference>
<dbReference type="PANTHER" id="PTHR43160:SF3">
    <property type="entry name" value="ACONITATE HYDRATASE, MITOCHONDRIAL"/>
    <property type="match status" value="1"/>
</dbReference>
<dbReference type="AlphaFoldDB" id="A0A1I1SHX7"/>
<proteinExistence type="predicted"/>
<evidence type="ECO:0000256" key="5">
    <source>
        <dbReference type="ARBA" id="ARBA00023014"/>
    </source>
</evidence>
<dbReference type="GO" id="GO:0005829">
    <property type="term" value="C:cytosol"/>
    <property type="evidence" value="ECO:0007669"/>
    <property type="project" value="TreeGrafter"/>
</dbReference>
<dbReference type="EC" id="4.2.1.3" evidence="2"/>
<keyword evidence="11" id="KW-1185">Reference proteome</keyword>
<dbReference type="InterPro" id="IPR000573">
    <property type="entry name" value="AconitaseA/IPMdHydase_ssu_swvl"/>
</dbReference>
<keyword evidence="4" id="KW-0408">Iron</keyword>
<evidence type="ECO:0000259" key="8">
    <source>
        <dbReference type="Pfam" id="PF00330"/>
    </source>
</evidence>
<dbReference type="InterPro" id="IPR006250">
    <property type="entry name" value="Aconitase_put"/>
</dbReference>
<evidence type="ECO:0000256" key="6">
    <source>
        <dbReference type="ARBA" id="ARBA00023501"/>
    </source>
</evidence>
<dbReference type="EMBL" id="FOMR01000001">
    <property type="protein sequence ID" value="SFD46065.1"/>
    <property type="molecule type" value="Genomic_DNA"/>
</dbReference>
<organism evidence="10 11">
    <name type="scientific">Lentibacillus persicus</name>
    <dbReference type="NCBI Taxonomy" id="640948"/>
    <lineage>
        <taxon>Bacteria</taxon>
        <taxon>Bacillati</taxon>
        <taxon>Bacillota</taxon>
        <taxon>Bacilli</taxon>
        <taxon>Bacillales</taxon>
        <taxon>Bacillaceae</taxon>
        <taxon>Lentibacillus</taxon>
    </lineage>
</organism>
<reference evidence="11" key="1">
    <citation type="submission" date="2016-10" db="EMBL/GenBank/DDBJ databases">
        <authorList>
            <person name="Varghese N."/>
            <person name="Submissions S."/>
        </authorList>
    </citation>
    <scope>NUCLEOTIDE SEQUENCE [LARGE SCALE GENOMIC DNA]</scope>
    <source>
        <strain evidence="11">DSM 22530</strain>
    </source>
</reference>
<evidence type="ECO:0000256" key="2">
    <source>
        <dbReference type="ARBA" id="ARBA00012926"/>
    </source>
</evidence>
<dbReference type="InterPro" id="IPR015928">
    <property type="entry name" value="Aconitase/3IPM_dehydase_swvl"/>
</dbReference>
<dbReference type="GO" id="GO:0051539">
    <property type="term" value="F:4 iron, 4 sulfur cluster binding"/>
    <property type="evidence" value="ECO:0007669"/>
    <property type="project" value="TreeGrafter"/>
</dbReference>
<evidence type="ECO:0000259" key="9">
    <source>
        <dbReference type="Pfam" id="PF00694"/>
    </source>
</evidence>
<evidence type="ECO:0000313" key="10">
    <source>
        <dbReference type="EMBL" id="SFD46065.1"/>
    </source>
</evidence>
<dbReference type="InterPro" id="IPR015931">
    <property type="entry name" value="Acnase/IPM_dHydase_lsu_aba_1/3"/>
</dbReference>
<dbReference type="Gene3D" id="3.30.499.10">
    <property type="entry name" value="Aconitase, domain 3"/>
    <property type="match status" value="2"/>
</dbReference>
<feature type="domain" description="Aconitase/3-isopropylmalate dehydratase large subunit alpha/beta/alpha" evidence="8">
    <location>
        <begin position="8"/>
        <end position="284"/>
    </location>
</feature>
<name>A0A1I1SHX7_9BACI</name>
<feature type="domain" description="Aconitase A/isopropylmalate dehydratase small subunit swivel" evidence="9">
    <location>
        <begin position="512"/>
        <end position="581"/>
    </location>
</feature>
<dbReference type="Gene3D" id="3.20.19.10">
    <property type="entry name" value="Aconitase, domain 4"/>
    <property type="match status" value="1"/>
</dbReference>
<dbReference type="NCBIfam" id="TIGR01342">
    <property type="entry name" value="acon_putative"/>
    <property type="match status" value="1"/>
</dbReference>
<comment type="subunit">
    <text evidence="1">Monomer.</text>
</comment>
<dbReference type="InterPro" id="IPR036008">
    <property type="entry name" value="Aconitase_4Fe-4S_dom"/>
</dbReference>
<evidence type="ECO:0000256" key="1">
    <source>
        <dbReference type="ARBA" id="ARBA00011245"/>
    </source>
</evidence>
<gene>
    <name evidence="10" type="ORF">SAMN05216238_101434</name>
</gene>
<feature type="region of interest" description="Disordered" evidence="7">
    <location>
        <begin position="369"/>
        <end position="394"/>
    </location>
</feature>
<dbReference type="GO" id="GO:0006099">
    <property type="term" value="P:tricarboxylic acid cycle"/>
    <property type="evidence" value="ECO:0007669"/>
    <property type="project" value="UniProtKB-UniPathway"/>
</dbReference>
<dbReference type="STRING" id="640948.SAMN05216238_101434"/>
<dbReference type="OrthoDB" id="9764318at2"/>
<keyword evidence="3" id="KW-0479">Metal-binding</keyword>
<dbReference type="NCBIfam" id="NF005558">
    <property type="entry name" value="PRK07229.1"/>
    <property type="match status" value="1"/>
</dbReference>
<evidence type="ECO:0000256" key="7">
    <source>
        <dbReference type="SAM" id="MobiDB-lite"/>
    </source>
</evidence>
<dbReference type="GO" id="GO:0003994">
    <property type="term" value="F:aconitate hydratase activity"/>
    <property type="evidence" value="ECO:0007669"/>
    <property type="project" value="UniProtKB-EC"/>
</dbReference>
<dbReference type="Pfam" id="PF00330">
    <property type="entry name" value="Aconitase"/>
    <property type="match status" value="1"/>
</dbReference>
<feature type="compositionally biased region" description="Polar residues" evidence="7">
    <location>
        <begin position="370"/>
        <end position="379"/>
    </location>
</feature>
<evidence type="ECO:0000313" key="11">
    <source>
        <dbReference type="Proteomes" id="UP000199474"/>
    </source>
</evidence>
<evidence type="ECO:0000256" key="3">
    <source>
        <dbReference type="ARBA" id="ARBA00022723"/>
    </source>
</evidence>
<dbReference type="SUPFAM" id="SSF53732">
    <property type="entry name" value="Aconitase iron-sulfur domain"/>
    <property type="match status" value="1"/>
</dbReference>
<dbReference type="SUPFAM" id="SSF52016">
    <property type="entry name" value="LeuD/IlvD-like"/>
    <property type="match status" value="1"/>
</dbReference>
<keyword evidence="5" id="KW-0411">Iron-sulfur</keyword>
<dbReference type="RefSeq" id="WP_090080544.1">
    <property type="nucleotide sequence ID" value="NZ_FOMR01000001.1"/>
</dbReference>